<dbReference type="Proteomes" id="UP001189429">
    <property type="component" value="Unassembled WGS sequence"/>
</dbReference>
<feature type="compositionally biased region" description="Low complexity" evidence="1">
    <location>
        <begin position="116"/>
        <end position="126"/>
    </location>
</feature>
<feature type="compositionally biased region" description="Basic residues" evidence="1">
    <location>
        <begin position="142"/>
        <end position="155"/>
    </location>
</feature>
<name>A0ABN9W0A5_9DINO</name>
<comment type="caution">
    <text evidence="2">The sequence shown here is derived from an EMBL/GenBank/DDBJ whole genome shotgun (WGS) entry which is preliminary data.</text>
</comment>
<feature type="compositionally biased region" description="Basic residues" evidence="1">
    <location>
        <begin position="104"/>
        <end position="115"/>
    </location>
</feature>
<keyword evidence="3" id="KW-1185">Reference proteome</keyword>
<feature type="region of interest" description="Disordered" evidence="1">
    <location>
        <begin position="100"/>
        <end position="156"/>
    </location>
</feature>
<accession>A0ABN9W0A5</accession>
<dbReference type="EMBL" id="CAUYUJ010017838">
    <property type="protein sequence ID" value="CAK0878349.1"/>
    <property type="molecule type" value="Genomic_DNA"/>
</dbReference>
<evidence type="ECO:0000313" key="3">
    <source>
        <dbReference type="Proteomes" id="UP001189429"/>
    </source>
</evidence>
<feature type="compositionally biased region" description="Low complexity" evidence="1">
    <location>
        <begin position="226"/>
        <end position="250"/>
    </location>
</feature>
<organism evidence="2 3">
    <name type="scientific">Prorocentrum cordatum</name>
    <dbReference type="NCBI Taxonomy" id="2364126"/>
    <lineage>
        <taxon>Eukaryota</taxon>
        <taxon>Sar</taxon>
        <taxon>Alveolata</taxon>
        <taxon>Dinophyceae</taxon>
        <taxon>Prorocentrales</taxon>
        <taxon>Prorocentraceae</taxon>
        <taxon>Prorocentrum</taxon>
    </lineage>
</organism>
<feature type="region of interest" description="Disordered" evidence="1">
    <location>
        <begin position="207"/>
        <end position="261"/>
    </location>
</feature>
<protein>
    <submittedName>
        <fullName evidence="2">Uncharacterized protein</fullName>
    </submittedName>
</protein>
<sequence>TGPTTPATRRRTSARSSPRSSRRARSGSAPTADVGRAPRQCSTANIAARSSLKRPPTPLRSWAVASDMRGQASCGSGLPPQELSTEDGDLTVMLQELGRDQCRLRTHPGRPRMSRRASSSNSSFSPREQETLKAAEGIRSSSARRRRAAWSRRCRSAPPPCTRRSCSSSASWGRSWTSWIASTTRPRCSARRSRRCAKPWTREVSHWPKVDQRRSQSPRSWTALLRRSSCSTSTSSSISMSTPSPTMTRRSWPRERRRSTC</sequence>
<feature type="non-terminal residue" evidence="2">
    <location>
        <position position="261"/>
    </location>
</feature>
<evidence type="ECO:0000256" key="1">
    <source>
        <dbReference type="SAM" id="MobiDB-lite"/>
    </source>
</evidence>
<feature type="non-terminal residue" evidence="2">
    <location>
        <position position="1"/>
    </location>
</feature>
<reference evidence="2" key="1">
    <citation type="submission" date="2023-10" db="EMBL/GenBank/DDBJ databases">
        <authorList>
            <person name="Chen Y."/>
            <person name="Shah S."/>
            <person name="Dougan E. K."/>
            <person name="Thang M."/>
            <person name="Chan C."/>
        </authorList>
    </citation>
    <scope>NUCLEOTIDE SEQUENCE [LARGE SCALE GENOMIC DNA]</scope>
</reference>
<evidence type="ECO:0000313" key="2">
    <source>
        <dbReference type="EMBL" id="CAK0878349.1"/>
    </source>
</evidence>
<gene>
    <name evidence="2" type="ORF">PCOR1329_LOCUS62144</name>
</gene>
<proteinExistence type="predicted"/>
<feature type="region of interest" description="Disordered" evidence="1">
    <location>
        <begin position="1"/>
        <end position="85"/>
    </location>
</feature>